<dbReference type="InterPro" id="IPR027843">
    <property type="entry name" value="DUF4440"/>
</dbReference>
<feature type="signal peptide" evidence="2">
    <location>
        <begin position="1"/>
        <end position="21"/>
    </location>
</feature>
<dbReference type="SUPFAM" id="SSF54427">
    <property type="entry name" value="NTF2-like"/>
    <property type="match status" value="1"/>
</dbReference>
<dbReference type="RefSeq" id="WP_180723029.1">
    <property type="nucleotide sequence ID" value="NZ_AP023175.1"/>
</dbReference>
<keyword evidence="5" id="KW-1185">Reference proteome</keyword>
<feature type="region of interest" description="Disordered" evidence="1">
    <location>
        <begin position="63"/>
        <end position="84"/>
    </location>
</feature>
<proteinExistence type="predicted"/>
<feature type="domain" description="DUF4440" evidence="3">
    <location>
        <begin position="31"/>
        <end position="132"/>
    </location>
</feature>
<keyword evidence="2" id="KW-0732">Signal</keyword>
<sequence length="140" mass="15650">MKLYVLCAAPLLATFGLSDHACDSRVDETVIRQMEKIWIQASMHHDLDTLDALLDDSYRGVTPSGAARSKRDVLSTPPAPAGSRQTLRDLEVRVDGDRAVAIGETQFMAPDGQQAVFAFKDDFVRRDGQWRVIRSWMTAR</sequence>
<accession>A0A7I8BV62</accession>
<dbReference type="KEGG" id="plad:PPGU16_48770"/>
<dbReference type="AlphaFoldDB" id="A0A7I8BV62"/>
<evidence type="ECO:0000259" key="3">
    <source>
        <dbReference type="Pfam" id="PF14534"/>
    </source>
</evidence>
<organism evidence="4 5">
    <name type="scientific">Paraburkholderia largidicola</name>
    <dbReference type="NCBI Taxonomy" id="3014751"/>
    <lineage>
        <taxon>Bacteria</taxon>
        <taxon>Pseudomonadati</taxon>
        <taxon>Pseudomonadota</taxon>
        <taxon>Betaproteobacteria</taxon>
        <taxon>Burkholderiales</taxon>
        <taxon>Burkholderiaceae</taxon>
        <taxon>Paraburkholderia</taxon>
    </lineage>
</organism>
<protein>
    <recommendedName>
        <fullName evidence="3">DUF4440 domain-containing protein</fullName>
    </recommendedName>
</protein>
<name>A0A7I8BV62_9BURK</name>
<evidence type="ECO:0000256" key="2">
    <source>
        <dbReference type="SAM" id="SignalP"/>
    </source>
</evidence>
<gene>
    <name evidence="4" type="ORF">PPGU16_48770</name>
</gene>
<dbReference type="EMBL" id="AP023175">
    <property type="protein sequence ID" value="BCF91810.1"/>
    <property type="molecule type" value="Genomic_DNA"/>
</dbReference>
<dbReference type="InterPro" id="IPR032710">
    <property type="entry name" value="NTF2-like_dom_sf"/>
</dbReference>
<dbReference type="Proteomes" id="UP000510888">
    <property type="component" value="Chromosome 2"/>
</dbReference>
<reference evidence="4 5" key="1">
    <citation type="journal article" date="2020" name="Genes (Basel)">
        <title>Genomic Comparison of Insect Gut Symbionts from Divergent Burkholderia Subclades.</title>
        <authorList>
            <person name="Takeshita K."/>
            <person name="Kikuchi Y."/>
        </authorList>
    </citation>
    <scope>NUCLEOTIDE SEQUENCE [LARGE SCALE GENOMIC DNA]</scope>
    <source>
        <strain evidence="4 5">PGU16</strain>
    </source>
</reference>
<dbReference type="Gene3D" id="3.10.450.50">
    <property type="match status" value="1"/>
</dbReference>
<dbReference type="Pfam" id="PF14534">
    <property type="entry name" value="DUF4440"/>
    <property type="match status" value="1"/>
</dbReference>
<evidence type="ECO:0000256" key="1">
    <source>
        <dbReference type="SAM" id="MobiDB-lite"/>
    </source>
</evidence>
<evidence type="ECO:0000313" key="5">
    <source>
        <dbReference type="Proteomes" id="UP000510888"/>
    </source>
</evidence>
<evidence type="ECO:0000313" key="4">
    <source>
        <dbReference type="EMBL" id="BCF91810.1"/>
    </source>
</evidence>
<feature type="chain" id="PRO_5029555891" description="DUF4440 domain-containing protein" evidence="2">
    <location>
        <begin position="22"/>
        <end position="140"/>
    </location>
</feature>